<evidence type="ECO:0000313" key="2">
    <source>
        <dbReference type="EMBL" id="GIH69942.1"/>
    </source>
</evidence>
<comment type="caution">
    <text evidence="2">The sequence shown here is derived from an EMBL/GenBank/DDBJ whole genome shotgun (WGS) entry which is preliminary data.</text>
</comment>
<dbReference type="Gene3D" id="2.30.30.40">
    <property type="entry name" value="SH3 Domains"/>
    <property type="match status" value="2"/>
</dbReference>
<protein>
    <recommendedName>
        <fullName evidence="1">SH3b domain-containing protein</fullName>
    </recommendedName>
</protein>
<organism evidence="2 3">
    <name type="scientific">Sphaerimonospora thailandensis</name>
    <dbReference type="NCBI Taxonomy" id="795644"/>
    <lineage>
        <taxon>Bacteria</taxon>
        <taxon>Bacillati</taxon>
        <taxon>Actinomycetota</taxon>
        <taxon>Actinomycetes</taxon>
        <taxon>Streptosporangiales</taxon>
        <taxon>Streptosporangiaceae</taxon>
        <taxon>Sphaerimonospora</taxon>
    </lineage>
</organism>
<gene>
    <name evidence="2" type="ORF">Mth01_21950</name>
</gene>
<dbReference type="EMBL" id="BOOG01000018">
    <property type="protein sequence ID" value="GIH69942.1"/>
    <property type="molecule type" value="Genomic_DNA"/>
</dbReference>
<keyword evidence="3" id="KW-1185">Reference proteome</keyword>
<dbReference type="InterPro" id="IPR003646">
    <property type="entry name" value="SH3-like_bac-type"/>
</dbReference>
<name>A0A8J3R9P4_9ACTN</name>
<evidence type="ECO:0000259" key="1">
    <source>
        <dbReference type="PROSITE" id="PS51781"/>
    </source>
</evidence>
<reference evidence="2" key="1">
    <citation type="submission" date="2021-01" db="EMBL/GenBank/DDBJ databases">
        <title>Whole genome shotgun sequence of Sphaerimonospora thailandensis NBRC 107569.</title>
        <authorList>
            <person name="Komaki H."/>
            <person name="Tamura T."/>
        </authorList>
    </citation>
    <scope>NUCLEOTIDE SEQUENCE</scope>
    <source>
        <strain evidence="2">NBRC 107569</strain>
    </source>
</reference>
<dbReference type="AlphaFoldDB" id="A0A8J3R9P4"/>
<accession>A0A8J3R9P4</accession>
<dbReference type="PROSITE" id="PS51781">
    <property type="entry name" value="SH3B"/>
    <property type="match status" value="1"/>
</dbReference>
<dbReference type="PANTHER" id="PTHR34408:SF1">
    <property type="entry name" value="GLYCOSYL HYDROLASE FAMILY 19 DOMAIN-CONTAINING PROTEIN HI_1415"/>
    <property type="match status" value="1"/>
</dbReference>
<dbReference type="InterPro" id="IPR052354">
    <property type="entry name" value="Cell_Wall_Dynamics_Protein"/>
</dbReference>
<sequence length="218" mass="23981">MADPSRRERCEPKGDIVTIAKRIIPVLTACATAGWLMISSPSAQADAARPDPQSMKTGTTVQAHRPALTCAYKVRHVRHSSFLNVRRGPGVKHRPVGRLTMANGRFAGACSASRGWVAVKTRNGRLGWAHARYLHRVHSTPAIRIPDLACAYQLRKVHNKGYLNVRRGPSVRYRPVGRLRVADGRFVGSCGSRHGWAAVKAANGREGWASTHYLHKVN</sequence>
<dbReference type="PANTHER" id="PTHR34408">
    <property type="entry name" value="FAMILY PROTEIN, PUTATIVE-RELATED"/>
    <property type="match status" value="1"/>
</dbReference>
<evidence type="ECO:0000313" key="3">
    <source>
        <dbReference type="Proteomes" id="UP000610966"/>
    </source>
</evidence>
<proteinExistence type="predicted"/>
<dbReference type="Proteomes" id="UP000610966">
    <property type="component" value="Unassembled WGS sequence"/>
</dbReference>
<feature type="domain" description="SH3b" evidence="1">
    <location>
        <begin position="152"/>
        <end position="218"/>
    </location>
</feature>